<organism evidence="1 2">
    <name type="scientific">Algisphaera agarilytica</name>
    <dbReference type="NCBI Taxonomy" id="1385975"/>
    <lineage>
        <taxon>Bacteria</taxon>
        <taxon>Pseudomonadati</taxon>
        <taxon>Planctomycetota</taxon>
        <taxon>Phycisphaerae</taxon>
        <taxon>Phycisphaerales</taxon>
        <taxon>Phycisphaeraceae</taxon>
        <taxon>Algisphaera</taxon>
    </lineage>
</organism>
<proteinExistence type="predicted"/>
<dbReference type="AlphaFoldDB" id="A0A7X0LKE9"/>
<sequence>MSDTLPRPEDVAAAKQHPAAQTRTLVSTDYAVIAPDGHVVAPLVGWNHTSGVVLISPSMGSAPRQPRFTQTLVQLTDKSTTTSAAPGVQRFVYVLSGKVRINGQDLTTDGYAWLPPDVPHDLQGVEPGSLLVFEQPYSPLPGTPAPDAVFGQALAQPAEPFMGDQHARLAHLLPDETDARFDFAVNRFTFDPGTPLPFVETHHNEHGLYLQHGQGVYRLGSGPTETWSPITAGDSIWMAAYCPQWFVATGDTPATYLYSKNVNRDPR</sequence>
<dbReference type="GO" id="GO:0071522">
    <property type="term" value="F:ureidoglycine aminohydrolase activity"/>
    <property type="evidence" value="ECO:0007669"/>
    <property type="project" value="UniProtKB-EC"/>
</dbReference>
<dbReference type="EC" id="3.5.3.26" evidence="1"/>
<reference evidence="1 2" key="1">
    <citation type="submission" date="2020-08" db="EMBL/GenBank/DDBJ databases">
        <title>Genomic Encyclopedia of Type Strains, Phase IV (KMG-IV): sequencing the most valuable type-strain genomes for metagenomic binning, comparative biology and taxonomic classification.</title>
        <authorList>
            <person name="Goeker M."/>
        </authorList>
    </citation>
    <scope>NUCLEOTIDE SEQUENCE [LARGE SCALE GENOMIC DNA]</scope>
    <source>
        <strain evidence="1 2">DSM 103725</strain>
    </source>
</reference>
<dbReference type="PANTHER" id="PTHR34571:SF1">
    <property type="entry name" value="(S)-UREIDOGLYCINE AMINOHYDROLASE"/>
    <property type="match status" value="1"/>
</dbReference>
<comment type="caution">
    <text evidence="1">The sequence shown here is derived from an EMBL/GenBank/DDBJ whole genome shotgun (WGS) entry which is preliminary data.</text>
</comment>
<evidence type="ECO:0000313" key="2">
    <source>
        <dbReference type="Proteomes" id="UP000541810"/>
    </source>
</evidence>
<dbReference type="RefSeq" id="WP_184677144.1">
    <property type="nucleotide sequence ID" value="NZ_JACHGY010000001.1"/>
</dbReference>
<protein>
    <submittedName>
        <fullName evidence="1">(S)-ureidoglycine aminohydrolase</fullName>
        <ecNumber evidence="1">3.5.3.26</ecNumber>
    </submittedName>
</protein>
<dbReference type="Proteomes" id="UP000541810">
    <property type="component" value="Unassembled WGS sequence"/>
</dbReference>
<dbReference type="InterPro" id="IPR017627">
    <property type="entry name" value="UGHY"/>
</dbReference>
<gene>
    <name evidence="1" type="ORF">HNQ40_001377</name>
</gene>
<dbReference type="SUPFAM" id="SSF51182">
    <property type="entry name" value="RmlC-like cupins"/>
    <property type="match status" value="1"/>
</dbReference>
<evidence type="ECO:0000313" key="1">
    <source>
        <dbReference type="EMBL" id="MBB6429571.1"/>
    </source>
</evidence>
<dbReference type="InterPro" id="IPR014710">
    <property type="entry name" value="RmlC-like_jellyroll"/>
</dbReference>
<accession>A0A7X0LKE9</accession>
<dbReference type="EMBL" id="JACHGY010000001">
    <property type="protein sequence ID" value="MBB6429571.1"/>
    <property type="molecule type" value="Genomic_DNA"/>
</dbReference>
<dbReference type="Gene3D" id="2.60.120.10">
    <property type="entry name" value="Jelly Rolls"/>
    <property type="match status" value="1"/>
</dbReference>
<keyword evidence="2" id="KW-1185">Reference proteome</keyword>
<dbReference type="PANTHER" id="PTHR34571">
    <property type="entry name" value="(S)-UREIDOGLYCINE AMINOHYDROLASE"/>
    <property type="match status" value="1"/>
</dbReference>
<dbReference type="NCBIfam" id="TIGR03214">
    <property type="entry name" value="ura-cupin"/>
    <property type="match status" value="1"/>
</dbReference>
<name>A0A7X0LKE9_9BACT</name>
<keyword evidence="1" id="KW-0378">Hydrolase</keyword>
<dbReference type="InterPro" id="IPR011051">
    <property type="entry name" value="RmlC_Cupin_sf"/>
</dbReference>
<dbReference type="CDD" id="cd02212">
    <property type="entry name" value="cupin_UGlyAH_C"/>
    <property type="match status" value="1"/>
</dbReference>
<dbReference type="InterPro" id="IPR044697">
    <property type="entry name" value="UGlyAH_cupin_C"/>
</dbReference>